<comment type="caution">
    <text evidence="2">The sequence shown here is derived from an EMBL/GenBank/DDBJ whole genome shotgun (WGS) entry which is preliminary data.</text>
</comment>
<dbReference type="InterPro" id="IPR015947">
    <property type="entry name" value="PUA-like_sf"/>
</dbReference>
<dbReference type="Gene3D" id="2.30.130.30">
    <property type="entry name" value="Hypothetical protein"/>
    <property type="match status" value="1"/>
</dbReference>
<dbReference type="Pfam" id="PF12961">
    <property type="entry name" value="DUF3850"/>
    <property type="match status" value="1"/>
</dbReference>
<dbReference type="Proteomes" id="UP000177122">
    <property type="component" value="Unassembled WGS sequence"/>
</dbReference>
<dbReference type="EMBL" id="MHLI01000005">
    <property type="protein sequence ID" value="OGZ06068.1"/>
    <property type="molecule type" value="Genomic_DNA"/>
</dbReference>
<reference evidence="2 3" key="1">
    <citation type="journal article" date="2016" name="Nat. Commun.">
        <title>Thousands of microbial genomes shed light on interconnected biogeochemical processes in an aquifer system.</title>
        <authorList>
            <person name="Anantharaman K."/>
            <person name="Brown C.T."/>
            <person name="Hug L.A."/>
            <person name="Sharon I."/>
            <person name="Castelle C.J."/>
            <person name="Probst A.J."/>
            <person name="Thomas B.C."/>
            <person name="Singh A."/>
            <person name="Wilkins M.J."/>
            <person name="Karaoz U."/>
            <person name="Brodie E.L."/>
            <person name="Williams K.H."/>
            <person name="Hubbard S.S."/>
            <person name="Banfield J.F."/>
        </authorList>
    </citation>
    <scope>NUCLEOTIDE SEQUENCE [LARGE SCALE GENOMIC DNA]</scope>
</reference>
<dbReference type="InterPro" id="IPR039440">
    <property type="entry name" value="DUF3850"/>
</dbReference>
<dbReference type="AlphaFoldDB" id="A0A1G2CZZ4"/>
<dbReference type="SUPFAM" id="SSF88697">
    <property type="entry name" value="PUA domain-like"/>
    <property type="match status" value="1"/>
</dbReference>
<protein>
    <recommendedName>
        <fullName evidence="1">DUF3850 domain-containing protein</fullName>
    </recommendedName>
</protein>
<evidence type="ECO:0000313" key="3">
    <source>
        <dbReference type="Proteomes" id="UP000177122"/>
    </source>
</evidence>
<organism evidence="2 3">
    <name type="scientific">Candidatus Lloydbacteria bacterium RIFCSPHIGHO2_01_FULL_49_22</name>
    <dbReference type="NCBI Taxonomy" id="1798658"/>
    <lineage>
        <taxon>Bacteria</taxon>
        <taxon>Candidatus Lloydiibacteriota</taxon>
    </lineage>
</organism>
<gene>
    <name evidence="2" type="ORF">A2845_01480</name>
</gene>
<proteinExistence type="predicted"/>
<accession>A0A1G2CZZ4</accession>
<evidence type="ECO:0000313" key="2">
    <source>
        <dbReference type="EMBL" id="OGZ06068.1"/>
    </source>
</evidence>
<name>A0A1G2CZZ4_9BACT</name>
<feature type="domain" description="DUF3850" evidence="1">
    <location>
        <begin position="7"/>
        <end position="71"/>
    </location>
</feature>
<evidence type="ECO:0000259" key="1">
    <source>
        <dbReference type="Pfam" id="PF12961"/>
    </source>
</evidence>
<sequence>MAQIVKKILTEHFDLVANGKKRYELRLGDFIANEGDELVLQEWDSKSGSYTGRAVTKKINFVRKFSLEELYQFWPKKEIEQYGIQILQLD</sequence>